<name>A0A6J5EF25_9BURK</name>
<protein>
    <submittedName>
        <fullName evidence="1">Uncharacterized protein</fullName>
    </submittedName>
</protein>
<evidence type="ECO:0000313" key="1">
    <source>
        <dbReference type="EMBL" id="CAB3763846.1"/>
    </source>
</evidence>
<dbReference type="EMBL" id="CADIKG010000014">
    <property type="protein sequence ID" value="CAB3763846.1"/>
    <property type="molecule type" value="Genomic_DNA"/>
</dbReference>
<dbReference type="Proteomes" id="UP000494135">
    <property type="component" value="Unassembled WGS sequence"/>
</dbReference>
<reference evidence="1 2" key="1">
    <citation type="submission" date="2020-04" db="EMBL/GenBank/DDBJ databases">
        <authorList>
            <person name="De Canck E."/>
        </authorList>
    </citation>
    <scope>NUCLEOTIDE SEQUENCE [LARGE SCALE GENOMIC DNA]</scope>
    <source>
        <strain evidence="1 2">LMG 29660</strain>
    </source>
</reference>
<organism evidence="1 2">
    <name type="scientific">Burkholderia puraquae</name>
    <dbReference type="NCBI Taxonomy" id="1904757"/>
    <lineage>
        <taxon>Bacteria</taxon>
        <taxon>Pseudomonadati</taxon>
        <taxon>Pseudomonadota</taxon>
        <taxon>Betaproteobacteria</taxon>
        <taxon>Burkholderiales</taxon>
        <taxon>Burkholderiaceae</taxon>
        <taxon>Burkholderia</taxon>
        <taxon>Burkholderia cepacia complex</taxon>
    </lineage>
</organism>
<gene>
    <name evidence="1" type="ORF">LMG29660_04851</name>
</gene>
<proteinExistence type="predicted"/>
<dbReference type="AlphaFoldDB" id="A0A6J5EF25"/>
<sequence length="42" mass="4971">MTAVDETAEYCAKRPWLEVPGMPRVMVERTHERSCFCRKSRL</sequence>
<evidence type="ECO:0000313" key="2">
    <source>
        <dbReference type="Proteomes" id="UP000494135"/>
    </source>
</evidence>
<accession>A0A6J5EF25</accession>